<feature type="transmembrane region" description="Helical" evidence="6">
    <location>
        <begin position="227"/>
        <end position="247"/>
    </location>
</feature>
<keyword evidence="8" id="KW-1185">Reference proteome</keyword>
<feature type="transmembrane region" description="Helical" evidence="6">
    <location>
        <begin position="319"/>
        <end position="337"/>
    </location>
</feature>
<feature type="transmembrane region" description="Helical" evidence="6">
    <location>
        <begin position="6"/>
        <end position="23"/>
    </location>
</feature>
<keyword evidence="5 6" id="KW-0472">Membrane</keyword>
<protein>
    <recommendedName>
        <fullName evidence="9">Transmembrane protein 144</fullName>
    </recommendedName>
</protein>
<evidence type="ECO:0000256" key="6">
    <source>
        <dbReference type="SAM" id="Phobius"/>
    </source>
</evidence>
<dbReference type="Pfam" id="PF07857">
    <property type="entry name" value="TMEM144"/>
    <property type="match status" value="1"/>
</dbReference>
<gene>
    <name evidence="7" type="ORF">CYNAS_LOCUS11637</name>
</gene>
<evidence type="ECO:0000313" key="7">
    <source>
        <dbReference type="EMBL" id="CAJ0599654.1"/>
    </source>
</evidence>
<comment type="similarity">
    <text evidence="2">Belongs to the TMEM144 family.</text>
</comment>
<feature type="transmembrane region" description="Helical" evidence="6">
    <location>
        <begin position="60"/>
        <end position="79"/>
    </location>
</feature>
<comment type="subcellular location">
    <subcellularLocation>
        <location evidence="1">Membrane</location>
        <topology evidence="1">Multi-pass membrane protein</topology>
    </subcellularLocation>
</comment>
<feature type="transmembrane region" description="Helical" evidence="6">
    <location>
        <begin position="185"/>
        <end position="207"/>
    </location>
</feature>
<dbReference type="GO" id="GO:0016020">
    <property type="term" value="C:membrane"/>
    <property type="evidence" value="ECO:0007669"/>
    <property type="project" value="UniProtKB-SubCell"/>
</dbReference>
<dbReference type="GO" id="GO:0015144">
    <property type="term" value="F:carbohydrate transmembrane transporter activity"/>
    <property type="evidence" value="ECO:0007669"/>
    <property type="project" value="InterPro"/>
</dbReference>
<dbReference type="InterPro" id="IPR010651">
    <property type="entry name" value="Sugar_transport"/>
</dbReference>
<proteinExistence type="inferred from homology"/>
<dbReference type="PANTHER" id="PTHR16119">
    <property type="entry name" value="TRANSMEMBRANE PROTEIN 144"/>
    <property type="match status" value="1"/>
</dbReference>
<evidence type="ECO:0000256" key="2">
    <source>
        <dbReference type="ARBA" id="ARBA00005731"/>
    </source>
</evidence>
<dbReference type="EMBL" id="CATQJL010000223">
    <property type="protein sequence ID" value="CAJ0599654.1"/>
    <property type="molecule type" value="Genomic_DNA"/>
</dbReference>
<evidence type="ECO:0000256" key="5">
    <source>
        <dbReference type="ARBA" id="ARBA00023136"/>
    </source>
</evidence>
<dbReference type="InterPro" id="IPR012435">
    <property type="entry name" value="TMEM144"/>
</dbReference>
<keyword evidence="4 6" id="KW-1133">Transmembrane helix</keyword>
<evidence type="ECO:0000313" key="8">
    <source>
        <dbReference type="Proteomes" id="UP001176961"/>
    </source>
</evidence>
<name>A0AA36GWZ1_CYLNA</name>
<organism evidence="7 8">
    <name type="scientific">Cylicocyclus nassatus</name>
    <name type="common">Nematode worm</name>
    <dbReference type="NCBI Taxonomy" id="53992"/>
    <lineage>
        <taxon>Eukaryota</taxon>
        <taxon>Metazoa</taxon>
        <taxon>Ecdysozoa</taxon>
        <taxon>Nematoda</taxon>
        <taxon>Chromadorea</taxon>
        <taxon>Rhabditida</taxon>
        <taxon>Rhabditina</taxon>
        <taxon>Rhabditomorpha</taxon>
        <taxon>Strongyloidea</taxon>
        <taxon>Strongylidae</taxon>
        <taxon>Cylicocyclus</taxon>
    </lineage>
</organism>
<feature type="transmembrane region" description="Helical" evidence="6">
    <location>
        <begin position="259"/>
        <end position="279"/>
    </location>
</feature>
<feature type="transmembrane region" description="Helical" evidence="6">
    <location>
        <begin position="122"/>
        <end position="141"/>
    </location>
</feature>
<evidence type="ECO:0008006" key="9">
    <source>
        <dbReference type="Google" id="ProtNLM"/>
    </source>
</evidence>
<reference evidence="7" key="1">
    <citation type="submission" date="2023-07" db="EMBL/GenBank/DDBJ databases">
        <authorList>
            <consortium name="CYATHOMIX"/>
        </authorList>
    </citation>
    <scope>NUCLEOTIDE SEQUENCE</scope>
    <source>
        <strain evidence="7">N/A</strain>
    </source>
</reference>
<comment type="caution">
    <text evidence="7">The sequence shown here is derived from an EMBL/GenBank/DDBJ whole genome shotgun (WGS) entry which is preliminary data.</text>
</comment>
<evidence type="ECO:0000256" key="1">
    <source>
        <dbReference type="ARBA" id="ARBA00004141"/>
    </source>
</evidence>
<feature type="transmembrane region" description="Helical" evidence="6">
    <location>
        <begin position="285"/>
        <end position="307"/>
    </location>
</feature>
<dbReference type="PANTHER" id="PTHR16119:SF17">
    <property type="entry name" value="TRANSMEMBRANE PROTEIN 144"/>
    <property type="match status" value="1"/>
</dbReference>
<dbReference type="AlphaFoldDB" id="A0AA36GWZ1"/>
<keyword evidence="3 6" id="KW-0812">Transmembrane</keyword>
<evidence type="ECO:0000256" key="4">
    <source>
        <dbReference type="ARBA" id="ARBA00022989"/>
    </source>
</evidence>
<sequence>MGSKAIGLGACALSSIFFGSAYVPVKRFDAGNGLFVQWVMSAAILCVGLTVNIIQHYPRFQPFAMLGGAFWALGNVTAIPIMSSLGMGMGMLIWGTTNCVTGWAVGRYGLFGTRARVPAVPALNYLGLLMVIVGGFCFSQIRPSVRSLSHPEDINEGRIIDDTQEGSPLISPSAPAVFNRRTKRIIGIFIALGAGILYGVTFVPVIYMQDHPEIYPLASNLGLDYVFSHYCGIFLTATALLILYIILSRNNPTVNPHIVGPSMIAGAMWAIAQTSWFVANDKLSQAVTFPIISMVPGVCAAMWSIFYFKEITGRRNVNILMVAITTTLIGAFLVGISK</sequence>
<evidence type="ECO:0000256" key="3">
    <source>
        <dbReference type="ARBA" id="ARBA00022692"/>
    </source>
</evidence>
<accession>A0AA36GWZ1</accession>
<dbReference type="Proteomes" id="UP001176961">
    <property type="component" value="Unassembled WGS sequence"/>
</dbReference>
<feature type="transmembrane region" description="Helical" evidence="6">
    <location>
        <begin position="35"/>
        <end position="54"/>
    </location>
</feature>